<evidence type="ECO:0000313" key="3">
    <source>
        <dbReference type="EMBL" id="EEI86551.1"/>
    </source>
</evidence>
<dbReference type="AlphaFoldDB" id="C2BF20"/>
<evidence type="ECO:0000256" key="1">
    <source>
        <dbReference type="ARBA" id="ARBA00006987"/>
    </source>
</evidence>
<feature type="signal peptide" evidence="2">
    <location>
        <begin position="1"/>
        <end position="22"/>
    </location>
</feature>
<comment type="caution">
    <text evidence="3">The sequence shown here is derived from an EMBL/GenBank/DDBJ whole genome shotgun (WGS) entry which is preliminary data.</text>
</comment>
<dbReference type="eggNOG" id="COG3181">
    <property type="taxonomic scope" value="Bacteria"/>
</dbReference>
<dbReference type="Pfam" id="PF03401">
    <property type="entry name" value="TctC"/>
    <property type="match status" value="1"/>
</dbReference>
<protein>
    <recommendedName>
        <fullName evidence="5">Tripartite tricarboxylate transporter substrate binding protein</fullName>
    </recommendedName>
</protein>
<dbReference type="Proteomes" id="UP000005984">
    <property type="component" value="Unassembled WGS sequence"/>
</dbReference>
<name>C2BF20_9FIRM</name>
<evidence type="ECO:0000256" key="2">
    <source>
        <dbReference type="SAM" id="SignalP"/>
    </source>
</evidence>
<accession>C2BF20</accession>
<keyword evidence="4" id="KW-1185">Reference proteome</keyword>
<gene>
    <name evidence="3" type="ORF">HMPREF0072_0940</name>
</gene>
<comment type="similarity">
    <text evidence="1">Belongs to the UPF0065 (bug) family.</text>
</comment>
<dbReference type="InterPro" id="IPR005064">
    <property type="entry name" value="BUG"/>
</dbReference>
<keyword evidence="2" id="KW-0732">Signal</keyword>
<proteinExistence type="inferred from homology"/>
<dbReference type="Gene3D" id="3.40.190.10">
    <property type="entry name" value="Periplasmic binding protein-like II"/>
    <property type="match status" value="1"/>
</dbReference>
<evidence type="ECO:0008006" key="5">
    <source>
        <dbReference type="Google" id="ProtNLM"/>
    </source>
</evidence>
<dbReference type="SUPFAM" id="SSF53850">
    <property type="entry name" value="Periplasmic binding protein-like II"/>
    <property type="match status" value="1"/>
</dbReference>
<dbReference type="RefSeq" id="WP_004826912.1">
    <property type="nucleotide sequence ID" value="NZ_GG666044.1"/>
</dbReference>
<dbReference type="PANTHER" id="PTHR42928">
    <property type="entry name" value="TRICARBOXYLATE-BINDING PROTEIN"/>
    <property type="match status" value="1"/>
</dbReference>
<feature type="chain" id="PRO_5038673656" description="Tripartite tricarboxylate transporter substrate binding protein" evidence="2">
    <location>
        <begin position="23"/>
        <end position="330"/>
    </location>
</feature>
<organism evidence="3 4">
    <name type="scientific">Anaerococcus lactolyticus ATCC 51172</name>
    <dbReference type="NCBI Taxonomy" id="525254"/>
    <lineage>
        <taxon>Bacteria</taxon>
        <taxon>Bacillati</taxon>
        <taxon>Bacillota</taxon>
        <taxon>Tissierellia</taxon>
        <taxon>Tissierellales</taxon>
        <taxon>Peptoniphilaceae</taxon>
        <taxon>Anaerococcus</taxon>
    </lineage>
</organism>
<dbReference type="PANTHER" id="PTHR42928:SF5">
    <property type="entry name" value="BLR1237 PROTEIN"/>
    <property type="match status" value="1"/>
</dbReference>
<dbReference type="Gene3D" id="3.40.190.150">
    <property type="entry name" value="Bordetella uptake gene, domain 1"/>
    <property type="match status" value="1"/>
</dbReference>
<dbReference type="PROSITE" id="PS51257">
    <property type="entry name" value="PROKAR_LIPOPROTEIN"/>
    <property type="match status" value="1"/>
</dbReference>
<reference evidence="3 4" key="1">
    <citation type="submission" date="2008-10" db="EMBL/GenBank/DDBJ databases">
        <authorList>
            <person name="Qin X."/>
            <person name="Bachman B."/>
            <person name="Battles P."/>
            <person name="Bell A."/>
            <person name="Bess C."/>
            <person name="Bickham C."/>
            <person name="Chaboub L."/>
            <person name="Chen D."/>
            <person name="Coyle M."/>
            <person name="Deiros D.R."/>
            <person name="Dinh H."/>
            <person name="Forbes L."/>
            <person name="Fowler G."/>
            <person name="Francisco L."/>
            <person name="Fu Q."/>
            <person name="Gubbala S."/>
            <person name="Hale W."/>
            <person name="Han Y."/>
            <person name="Hemphill L."/>
            <person name="Highlander S.K."/>
            <person name="Hirani K."/>
            <person name="Hogues M."/>
            <person name="Jackson L."/>
            <person name="Jakkamsetti A."/>
            <person name="Javaid M."/>
            <person name="Jiang H."/>
            <person name="Korchina V."/>
            <person name="Kovar C."/>
            <person name="Lara F."/>
            <person name="Lee S."/>
            <person name="Mata R."/>
            <person name="Mathew T."/>
            <person name="Moen C."/>
            <person name="Morales K."/>
            <person name="Munidasa M."/>
            <person name="Nazareth L."/>
            <person name="Ngo R."/>
            <person name="Nguyen L."/>
            <person name="Okwuonu G."/>
            <person name="Ongeri F."/>
            <person name="Patil S."/>
            <person name="Petrosino J."/>
            <person name="Pham C."/>
            <person name="Pham P."/>
            <person name="Pu L.-L."/>
            <person name="Puazo M."/>
            <person name="Raj R."/>
            <person name="Reid J."/>
            <person name="Rouhana J."/>
            <person name="Saada N."/>
            <person name="Shang Y."/>
            <person name="Simmons D."/>
            <person name="Thornton R."/>
            <person name="Warren J."/>
            <person name="Weissenberger G."/>
            <person name="Zhang J."/>
            <person name="Zhang L."/>
            <person name="Zhou C."/>
            <person name="Zhu D."/>
            <person name="Muzny D."/>
            <person name="Worley K."/>
            <person name="Gibbs R."/>
        </authorList>
    </citation>
    <scope>NUCLEOTIDE SEQUENCE [LARGE SCALE GENOMIC DNA]</scope>
    <source>
        <strain evidence="3 4">ATCC 51172</strain>
    </source>
</reference>
<dbReference type="PIRSF" id="PIRSF017082">
    <property type="entry name" value="YflP"/>
    <property type="match status" value="1"/>
</dbReference>
<dbReference type="CDD" id="cd07012">
    <property type="entry name" value="PBP2_Bug_TTT"/>
    <property type="match status" value="1"/>
</dbReference>
<dbReference type="HOGENOM" id="CLU_045683_1_1_9"/>
<dbReference type="STRING" id="525254.HMPREF0072_0940"/>
<evidence type="ECO:0000313" key="4">
    <source>
        <dbReference type="Proteomes" id="UP000005984"/>
    </source>
</evidence>
<dbReference type="EMBL" id="ABYO01000192">
    <property type="protein sequence ID" value="EEI86551.1"/>
    <property type="molecule type" value="Genomic_DNA"/>
</dbReference>
<dbReference type="InterPro" id="IPR042100">
    <property type="entry name" value="Bug_dom1"/>
</dbReference>
<sequence length="330" mass="35255">MKKKILSFMVLAVAACISVGCANNNAKKEGNGGESADSDYPKKPIQLIVPYAAGGGTDTVARAIGNEVQNELGQSVAVQNVTGGSGAVGFQQGINSKADGYTLTMTTVELLTLPQLGVSNFKYTDFRPIALLNKDPAAITVRADAPWDTIEDFIEYAKKNDVKVGNSGVGAIWHMAAIAFQNETGAKFVHTPYDGAAPAVTALLGGHVDAVTVSPGEVYTQVQSGDFKVLAVMSDERVKQLPDVPTLKEKGIDLSIGTWRGICVPKETPDDICSKLEGAFIKASETDAYKSTLEKLNLGYASMKSEEFSKFMEQQNTQFEELSKSIDINK</sequence>